<keyword evidence="1" id="KW-1133">Transmembrane helix</keyword>
<evidence type="ECO:0000313" key="2">
    <source>
        <dbReference type="EMBL" id="CUO89667.1"/>
    </source>
</evidence>
<protein>
    <submittedName>
        <fullName evidence="2">Uncharacterized protein</fullName>
    </submittedName>
</protein>
<dbReference type="Proteomes" id="UP000095362">
    <property type="component" value="Unassembled WGS sequence"/>
</dbReference>
<evidence type="ECO:0000313" key="3">
    <source>
        <dbReference type="Proteomes" id="UP000095362"/>
    </source>
</evidence>
<feature type="transmembrane region" description="Helical" evidence="1">
    <location>
        <begin position="35"/>
        <end position="55"/>
    </location>
</feature>
<keyword evidence="1" id="KW-0472">Membrane</keyword>
<accession>A0A174IVP3</accession>
<reference evidence="2 3" key="1">
    <citation type="submission" date="2015-09" db="EMBL/GenBank/DDBJ databases">
        <authorList>
            <consortium name="Pathogen Informatics"/>
        </authorList>
    </citation>
    <scope>NUCLEOTIDE SEQUENCE [LARGE SCALE GENOMIC DNA]</scope>
    <source>
        <strain evidence="2 3">2789STDY5834866</strain>
    </source>
</reference>
<evidence type="ECO:0000256" key="1">
    <source>
        <dbReference type="SAM" id="Phobius"/>
    </source>
</evidence>
<name>A0A174IVP3_9FIRM</name>
<dbReference type="RefSeq" id="WP_015573979.1">
    <property type="nucleotide sequence ID" value="NZ_CYZK01000037.1"/>
</dbReference>
<proteinExistence type="predicted"/>
<organism evidence="2 3">
    <name type="scientific">Coprococcus comes</name>
    <dbReference type="NCBI Taxonomy" id="410072"/>
    <lineage>
        <taxon>Bacteria</taxon>
        <taxon>Bacillati</taxon>
        <taxon>Bacillota</taxon>
        <taxon>Clostridia</taxon>
        <taxon>Lachnospirales</taxon>
        <taxon>Lachnospiraceae</taxon>
        <taxon>Coprococcus</taxon>
    </lineage>
</organism>
<sequence>MDMIRILQFLVLVFGLKELFNAMEYHKQKKKKWVIASLCMGIFACACAIISITGIL</sequence>
<dbReference type="AlphaFoldDB" id="A0A174IVP3"/>
<gene>
    <name evidence="2" type="ORF">ERS852481_03130</name>
</gene>
<dbReference type="EMBL" id="CYZK01000037">
    <property type="protein sequence ID" value="CUO89667.1"/>
    <property type="molecule type" value="Genomic_DNA"/>
</dbReference>
<keyword evidence="1" id="KW-0812">Transmembrane</keyword>